<dbReference type="RefSeq" id="WP_086952777.1">
    <property type="nucleotide sequence ID" value="NZ_FWFD01000020.1"/>
</dbReference>
<dbReference type="GO" id="GO:0006465">
    <property type="term" value="P:signal peptide processing"/>
    <property type="evidence" value="ECO:0007669"/>
    <property type="project" value="InterPro"/>
</dbReference>
<feature type="active site" evidence="11">
    <location>
        <position position="37"/>
    </location>
</feature>
<dbReference type="PANTHER" id="PTHR43390">
    <property type="entry name" value="SIGNAL PEPTIDASE I"/>
    <property type="match status" value="1"/>
</dbReference>
<dbReference type="InterPro" id="IPR019757">
    <property type="entry name" value="Pept_S26A_signal_pept_1_Lys-AS"/>
</dbReference>
<dbReference type="PROSITE" id="PS00761">
    <property type="entry name" value="SPASE_I_3"/>
    <property type="match status" value="1"/>
</dbReference>
<dbReference type="GO" id="GO:0009003">
    <property type="term" value="F:signal peptidase activity"/>
    <property type="evidence" value="ECO:0007669"/>
    <property type="project" value="UniProtKB-EC"/>
</dbReference>
<evidence type="ECO:0000256" key="1">
    <source>
        <dbReference type="ARBA" id="ARBA00000677"/>
    </source>
</evidence>
<reference evidence="15" key="1">
    <citation type="submission" date="2017-02" db="EMBL/GenBank/DDBJ databases">
        <authorList>
            <person name="Dridi B."/>
        </authorList>
    </citation>
    <scope>NUCLEOTIDE SEQUENCE [LARGE SCALE GENOMIC DNA]</scope>
    <source>
        <strain evidence="15">bH819</strain>
    </source>
</reference>
<proteinExistence type="inferred from homology"/>
<comment type="similarity">
    <text evidence="3 12">Belongs to the peptidase S26 family.</text>
</comment>
<dbReference type="GO" id="GO:0004252">
    <property type="term" value="F:serine-type endopeptidase activity"/>
    <property type="evidence" value="ECO:0007669"/>
    <property type="project" value="InterPro"/>
</dbReference>
<keyword evidence="8 12" id="KW-0378">Hydrolase</keyword>
<sequence>MSKKEIISNIAWFGGLIIILLSLRAFVFSPTNVSGNSMNPTMVDRERVIAMKQSKVERFDIVTFPAPDNPSKNYIKRVIGLPGDTIEFKDDQLLINGKKYDEPYLEEYKKAPNDIKTPYGLPLTQDFNMTDILGEKKVPEGNFFVMGDNRQNSKDSRMIGFIDEDNILGNVKFVFWPPAKWGTIN</sequence>
<dbReference type="InterPro" id="IPR019758">
    <property type="entry name" value="Pept_S26A_signal_pept_1_CS"/>
</dbReference>
<evidence type="ECO:0000256" key="10">
    <source>
        <dbReference type="ARBA" id="ARBA00023136"/>
    </source>
</evidence>
<dbReference type="NCBIfam" id="TIGR02227">
    <property type="entry name" value="sigpep_I_bact"/>
    <property type="match status" value="1"/>
</dbReference>
<dbReference type="CDD" id="cd06530">
    <property type="entry name" value="S26_SPase_I"/>
    <property type="match status" value="1"/>
</dbReference>
<dbReference type="Gene3D" id="2.10.109.10">
    <property type="entry name" value="Umud Fragment, subunit A"/>
    <property type="match status" value="1"/>
</dbReference>
<dbReference type="FunFam" id="2.10.109.10:FF:000008">
    <property type="entry name" value="Signal peptidase I"/>
    <property type="match status" value="1"/>
</dbReference>
<evidence type="ECO:0000256" key="5">
    <source>
        <dbReference type="ARBA" id="ARBA00022475"/>
    </source>
</evidence>
<keyword evidence="15" id="KW-1185">Reference proteome</keyword>
<evidence type="ECO:0000256" key="2">
    <source>
        <dbReference type="ARBA" id="ARBA00004401"/>
    </source>
</evidence>
<evidence type="ECO:0000256" key="9">
    <source>
        <dbReference type="ARBA" id="ARBA00022989"/>
    </source>
</evidence>
<dbReference type="SUPFAM" id="SSF51306">
    <property type="entry name" value="LexA/Signal peptidase"/>
    <property type="match status" value="1"/>
</dbReference>
<evidence type="ECO:0000256" key="4">
    <source>
        <dbReference type="ARBA" id="ARBA00013208"/>
    </source>
</evidence>
<evidence type="ECO:0000256" key="11">
    <source>
        <dbReference type="PIRSR" id="PIRSR600223-1"/>
    </source>
</evidence>
<evidence type="ECO:0000313" key="15">
    <source>
        <dbReference type="Proteomes" id="UP000195918"/>
    </source>
</evidence>
<organism evidence="14 15">
    <name type="scientific">Vagococcus fluvialis bH819</name>
    <dbReference type="NCBI Taxonomy" id="1255619"/>
    <lineage>
        <taxon>Bacteria</taxon>
        <taxon>Bacillati</taxon>
        <taxon>Bacillota</taxon>
        <taxon>Bacilli</taxon>
        <taxon>Lactobacillales</taxon>
        <taxon>Enterococcaceae</taxon>
        <taxon>Vagococcus</taxon>
    </lineage>
</organism>
<feature type="domain" description="Peptidase S26" evidence="13">
    <location>
        <begin position="10"/>
        <end position="176"/>
    </location>
</feature>
<dbReference type="OrthoDB" id="9802919at2"/>
<dbReference type="Pfam" id="PF10502">
    <property type="entry name" value="Peptidase_S26"/>
    <property type="match status" value="1"/>
</dbReference>
<evidence type="ECO:0000259" key="13">
    <source>
        <dbReference type="Pfam" id="PF10502"/>
    </source>
</evidence>
<accession>A0A1X6WSD3</accession>
<dbReference type="InterPro" id="IPR019533">
    <property type="entry name" value="Peptidase_S26"/>
</dbReference>
<name>A0A1X6WSD3_9ENTE</name>
<dbReference type="PROSITE" id="PS00760">
    <property type="entry name" value="SPASE_I_2"/>
    <property type="match status" value="1"/>
</dbReference>
<dbReference type="EMBL" id="FWFD01000020">
    <property type="protein sequence ID" value="SLM87159.1"/>
    <property type="molecule type" value="Genomic_DNA"/>
</dbReference>
<evidence type="ECO:0000256" key="7">
    <source>
        <dbReference type="ARBA" id="ARBA00022692"/>
    </source>
</evidence>
<evidence type="ECO:0000256" key="12">
    <source>
        <dbReference type="RuleBase" id="RU362042"/>
    </source>
</evidence>
<evidence type="ECO:0000313" key="14">
    <source>
        <dbReference type="EMBL" id="SLM87159.1"/>
    </source>
</evidence>
<dbReference type="Proteomes" id="UP000195918">
    <property type="component" value="Unassembled WGS sequence"/>
</dbReference>
<keyword evidence="6 12" id="KW-0645">Protease</keyword>
<comment type="catalytic activity">
    <reaction evidence="1 12">
        <text>Cleavage of hydrophobic, N-terminal signal or leader sequences from secreted and periplasmic proteins.</text>
        <dbReference type="EC" id="3.4.21.89"/>
    </reaction>
</comment>
<dbReference type="PANTHER" id="PTHR43390:SF1">
    <property type="entry name" value="CHLOROPLAST PROCESSING PEPTIDASE"/>
    <property type="match status" value="1"/>
</dbReference>
<dbReference type="GO" id="GO:0005886">
    <property type="term" value="C:plasma membrane"/>
    <property type="evidence" value="ECO:0007669"/>
    <property type="project" value="UniProtKB-SubCell"/>
</dbReference>
<evidence type="ECO:0000256" key="6">
    <source>
        <dbReference type="ARBA" id="ARBA00022670"/>
    </source>
</evidence>
<gene>
    <name evidence="14" type="ORF">FM121_13755</name>
</gene>
<dbReference type="PRINTS" id="PR00727">
    <property type="entry name" value="LEADERPTASE"/>
</dbReference>
<dbReference type="InterPro" id="IPR000223">
    <property type="entry name" value="Pept_S26A_signal_pept_1"/>
</dbReference>
<dbReference type="EC" id="3.4.21.89" evidence="4 12"/>
<evidence type="ECO:0000256" key="8">
    <source>
        <dbReference type="ARBA" id="ARBA00022801"/>
    </source>
</evidence>
<dbReference type="AlphaFoldDB" id="A0A1X6WSD3"/>
<dbReference type="InterPro" id="IPR036286">
    <property type="entry name" value="LexA/Signal_pep-like_sf"/>
</dbReference>
<protein>
    <recommendedName>
        <fullName evidence="4 12">Signal peptidase I</fullName>
        <ecNumber evidence="4 12">3.4.21.89</ecNumber>
    </recommendedName>
</protein>
<comment type="subcellular location">
    <subcellularLocation>
        <location evidence="2">Cell membrane</location>
        <topology evidence="2">Single-pass type II membrane protein</topology>
    </subcellularLocation>
    <subcellularLocation>
        <location evidence="12">Membrane</location>
        <topology evidence="12">Single-pass type II membrane protein</topology>
    </subcellularLocation>
</comment>
<feature type="active site" evidence="11">
    <location>
        <position position="76"/>
    </location>
</feature>
<keyword evidence="5" id="KW-1003">Cell membrane</keyword>
<evidence type="ECO:0000256" key="3">
    <source>
        <dbReference type="ARBA" id="ARBA00009370"/>
    </source>
</evidence>
<keyword evidence="9" id="KW-1133">Transmembrane helix</keyword>
<keyword evidence="7" id="KW-0812">Transmembrane</keyword>
<keyword evidence="10" id="KW-0472">Membrane</keyword>